<dbReference type="Proteomes" id="UP001163603">
    <property type="component" value="Chromosome 11"/>
</dbReference>
<evidence type="ECO:0000313" key="1">
    <source>
        <dbReference type="EMBL" id="KAJ0021029.1"/>
    </source>
</evidence>
<reference evidence="2" key="1">
    <citation type="journal article" date="2023" name="G3 (Bethesda)">
        <title>Genome assembly and association tests identify interacting loci associated with vigor, precocity, and sex in interspecific pistachio rootstocks.</title>
        <authorList>
            <person name="Palmer W."/>
            <person name="Jacygrad E."/>
            <person name="Sagayaradj S."/>
            <person name="Cavanaugh K."/>
            <person name="Han R."/>
            <person name="Bertier L."/>
            <person name="Beede B."/>
            <person name="Kafkas S."/>
            <person name="Golino D."/>
            <person name="Preece J."/>
            <person name="Michelmore R."/>
        </authorList>
    </citation>
    <scope>NUCLEOTIDE SEQUENCE [LARGE SCALE GENOMIC DNA]</scope>
</reference>
<organism evidence="1 2">
    <name type="scientific">Pistacia integerrima</name>
    <dbReference type="NCBI Taxonomy" id="434235"/>
    <lineage>
        <taxon>Eukaryota</taxon>
        <taxon>Viridiplantae</taxon>
        <taxon>Streptophyta</taxon>
        <taxon>Embryophyta</taxon>
        <taxon>Tracheophyta</taxon>
        <taxon>Spermatophyta</taxon>
        <taxon>Magnoliopsida</taxon>
        <taxon>eudicotyledons</taxon>
        <taxon>Gunneridae</taxon>
        <taxon>Pentapetalae</taxon>
        <taxon>rosids</taxon>
        <taxon>malvids</taxon>
        <taxon>Sapindales</taxon>
        <taxon>Anacardiaceae</taxon>
        <taxon>Pistacia</taxon>
    </lineage>
</organism>
<evidence type="ECO:0000313" key="2">
    <source>
        <dbReference type="Proteomes" id="UP001163603"/>
    </source>
</evidence>
<comment type="caution">
    <text evidence="1">The sequence shown here is derived from an EMBL/GenBank/DDBJ whole genome shotgun (WGS) entry which is preliminary data.</text>
</comment>
<dbReference type="EMBL" id="CM047746">
    <property type="protein sequence ID" value="KAJ0021029.1"/>
    <property type="molecule type" value="Genomic_DNA"/>
</dbReference>
<keyword evidence="2" id="KW-1185">Reference proteome</keyword>
<accession>A0ACC0XR77</accession>
<sequence length="106" mass="11790">MAVINTHFLALAMVVVAMATLMLADLGITEMACSGEMDALRKQCAKYVEKDGKDQFPPSPECRTQAKKFDFYTRKGEEVRVARYCGLKVQFGLKCGSYTTPPNLMI</sequence>
<gene>
    <name evidence="1" type="ORF">Pint_30940</name>
</gene>
<proteinExistence type="predicted"/>
<name>A0ACC0XR77_9ROSI</name>
<protein>
    <submittedName>
        <fullName evidence="1">Uncharacterized protein</fullName>
    </submittedName>
</protein>